<dbReference type="Proteomes" id="UP000542434">
    <property type="component" value="Unassembled WGS sequence"/>
</dbReference>
<gene>
    <name evidence="2" type="primary">Mis18bp1_0</name>
    <name evidence="2" type="ORF">CICNIG_R11612</name>
</gene>
<comment type="caution">
    <text evidence="2">The sequence shown here is derived from an EMBL/GenBank/DDBJ whole genome shotgun (WGS) entry which is preliminary data.</text>
</comment>
<dbReference type="InterPro" id="IPR015216">
    <property type="entry name" value="SANTA"/>
</dbReference>
<dbReference type="PANTHER" id="PTHR16124">
    <property type="entry name" value="MIS18-BINDING PROTEIN 1"/>
    <property type="match status" value="1"/>
</dbReference>
<protein>
    <submittedName>
        <fullName evidence="2">M18BP protein</fullName>
    </submittedName>
</protein>
<proteinExistence type="predicted"/>
<dbReference type="AlphaFoldDB" id="A0A7K8URP6"/>
<feature type="non-terminal residue" evidence="2">
    <location>
        <position position="1"/>
    </location>
</feature>
<dbReference type="EMBL" id="VWZC01000300">
    <property type="protein sequence ID" value="NXF57095.1"/>
    <property type="molecule type" value="Genomic_DNA"/>
</dbReference>
<dbReference type="PANTHER" id="PTHR16124:SF3">
    <property type="entry name" value="MIS18-BINDING PROTEIN 1"/>
    <property type="match status" value="1"/>
</dbReference>
<keyword evidence="3" id="KW-1185">Reference proteome</keyword>
<name>A0A7K8URP6_9STRI</name>
<sequence length="101" mass="11881">QKIVCLTNWRVKVLDDNAAICVEGKEKHSKDVFRCSNAVTERIARNKVKTSSGCIYSLQGKINSVLMRKEGFPYYFIKKFAHGFSRKWKKYVEEFLEEKKR</sequence>
<evidence type="ECO:0000313" key="3">
    <source>
        <dbReference type="Proteomes" id="UP000542434"/>
    </source>
</evidence>
<dbReference type="InterPro" id="IPR039110">
    <property type="entry name" value="KNL2-like"/>
</dbReference>
<feature type="domain" description="SANTA" evidence="1">
    <location>
        <begin position="4"/>
        <end position="91"/>
    </location>
</feature>
<organism evidence="2 3">
    <name type="scientific">Ciccaba nigrolineata</name>
    <dbReference type="NCBI Taxonomy" id="1118524"/>
    <lineage>
        <taxon>Eukaryota</taxon>
        <taxon>Metazoa</taxon>
        <taxon>Chordata</taxon>
        <taxon>Craniata</taxon>
        <taxon>Vertebrata</taxon>
        <taxon>Euteleostomi</taxon>
        <taxon>Archelosauria</taxon>
        <taxon>Archosauria</taxon>
        <taxon>Dinosauria</taxon>
        <taxon>Saurischia</taxon>
        <taxon>Theropoda</taxon>
        <taxon>Coelurosauria</taxon>
        <taxon>Aves</taxon>
        <taxon>Neognathae</taxon>
        <taxon>Neoaves</taxon>
        <taxon>Telluraves</taxon>
        <taxon>Strigiformes</taxon>
        <taxon>Strigidae</taxon>
        <taxon>Ciccaba</taxon>
    </lineage>
</organism>
<evidence type="ECO:0000313" key="2">
    <source>
        <dbReference type="EMBL" id="NXF57095.1"/>
    </source>
</evidence>
<reference evidence="2 3" key="1">
    <citation type="submission" date="2019-09" db="EMBL/GenBank/DDBJ databases">
        <title>Bird 10,000 Genomes (B10K) Project - Family phase.</title>
        <authorList>
            <person name="Zhang G."/>
        </authorList>
    </citation>
    <scope>NUCLEOTIDE SEQUENCE [LARGE SCALE GENOMIC DNA]</scope>
    <source>
        <strain evidence="2">B10K-DU-001-07</strain>
        <tissue evidence="2">Muscle</tissue>
    </source>
</reference>
<dbReference type="Pfam" id="PF09133">
    <property type="entry name" value="SANTA"/>
    <property type="match status" value="1"/>
</dbReference>
<dbReference type="GO" id="GO:0000775">
    <property type="term" value="C:chromosome, centromeric region"/>
    <property type="evidence" value="ECO:0007669"/>
    <property type="project" value="TreeGrafter"/>
</dbReference>
<accession>A0A7K8URP6</accession>
<evidence type="ECO:0000259" key="1">
    <source>
        <dbReference type="Pfam" id="PF09133"/>
    </source>
</evidence>
<feature type="non-terminal residue" evidence="2">
    <location>
        <position position="101"/>
    </location>
</feature>